<feature type="region of interest" description="Disordered" evidence="2">
    <location>
        <begin position="21"/>
        <end position="51"/>
    </location>
</feature>
<dbReference type="PANTHER" id="PTHR45935">
    <property type="entry name" value="PROTEIN ZBED8-RELATED"/>
    <property type="match status" value="1"/>
</dbReference>
<accession>A0ABQ7TM22</accession>
<gene>
    <name evidence="4" type="ORF">JD844_013784</name>
</gene>
<evidence type="ECO:0000259" key="3">
    <source>
        <dbReference type="PROSITE" id="PS50804"/>
    </source>
</evidence>
<dbReference type="Proteomes" id="UP000826234">
    <property type="component" value="Unassembled WGS sequence"/>
</dbReference>
<feature type="domain" description="SCAN box" evidence="3">
    <location>
        <begin position="65"/>
        <end position="143"/>
    </location>
</feature>
<dbReference type="CDD" id="cd07936">
    <property type="entry name" value="SCAN"/>
    <property type="match status" value="1"/>
</dbReference>
<sequence length="373" mass="41223">MKIALEQGSFLDPLEAVLELSEDKDAQSQEGAERRKRAGEGSHASKTGDCGNSWAKDKTCSEVQRQRFREFCYQDAKGPREVCSQLHNLCHQWLEPEKHTKSQILDLVILEQFLAILPPEMASWIKECGAETSSQAIALAEGFILSQAKNIKVEEEQGPNVERPANFSEWAKEQPVAFEKPLFGGMTQEVDAPNTSHGNGMTLQMLSKASPVWDGTDAAVAHPVQVGKDFWMNTLRKWVGLAPDLDVQLHYGAQHQRVHLELEYSPKMQAANSLGPEAGRDGCGVAEPGLIGTFWERTAQKIQSRNATSSELQCQHFRGFGYQESEGPRKVKAVFSGSLETGKAPAEIQEGTEIRRITEEGYRGATPMGKVAE</sequence>
<feature type="compositionally biased region" description="Basic and acidic residues" evidence="2">
    <location>
        <begin position="21"/>
        <end position="33"/>
    </location>
</feature>
<evidence type="ECO:0000256" key="1">
    <source>
        <dbReference type="ARBA" id="ARBA00023242"/>
    </source>
</evidence>
<dbReference type="InterPro" id="IPR038269">
    <property type="entry name" value="SCAN_sf"/>
</dbReference>
<protein>
    <recommendedName>
        <fullName evidence="3">SCAN box domain-containing protein</fullName>
    </recommendedName>
</protein>
<dbReference type="EMBL" id="JAIPUX010000439">
    <property type="protein sequence ID" value="KAH0630586.1"/>
    <property type="molecule type" value="Genomic_DNA"/>
</dbReference>
<evidence type="ECO:0000313" key="4">
    <source>
        <dbReference type="EMBL" id="KAH0630586.1"/>
    </source>
</evidence>
<dbReference type="SUPFAM" id="SSF47353">
    <property type="entry name" value="Retrovirus capsid dimerization domain-like"/>
    <property type="match status" value="1"/>
</dbReference>
<evidence type="ECO:0000256" key="2">
    <source>
        <dbReference type="SAM" id="MobiDB-lite"/>
    </source>
</evidence>
<dbReference type="Gene3D" id="1.10.4020.10">
    <property type="entry name" value="DNA breaking-rejoining enzymes"/>
    <property type="match status" value="1"/>
</dbReference>
<keyword evidence="5" id="KW-1185">Reference proteome</keyword>
<dbReference type="InterPro" id="IPR050916">
    <property type="entry name" value="SCAN-C2H2_zinc_finger"/>
</dbReference>
<dbReference type="InterPro" id="IPR003309">
    <property type="entry name" value="SCAN_dom"/>
</dbReference>
<keyword evidence="1" id="KW-0539">Nucleus</keyword>
<dbReference type="Pfam" id="PF02023">
    <property type="entry name" value="SCAN"/>
    <property type="match status" value="1"/>
</dbReference>
<proteinExistence type="predicted"/>
<organism evidence="4 5">
    <name type="scientific">Phrynosoma platyrhinos</name>
    <name type="common">Desert horned lizard</name>
    <dbReference type="NCBI Taxonomy" id="52577"/>
    <lineage>
        <taxon>Eukaryota</taxon>
        <taxon>Metazoa</taxon>
        <taxon>Chordata</taxon>
        <taxon>Craniata</taxon>
        <taxon>Vertebrata</taxon>
        <taxon>Euteleostomi</taxon>
        <taxon>Lepidosauria</taxon>
        <taxon>Squamata</taxon>
        <taxon>Bifurcata</taxon>
        <taxon>Unidentata</taxon>
        <taxon>Episquamata</taxon>
        <taxon>Toxicofera</taxon>
        <taxon>Iguania</taxon>
        <taxon>Phrynosomatidae</taxon>
        <taxon>Phrynosomatinae</taxon>
        <taxon>Phrynosoma</taxon>
    </lineage>
</organism>
<evidence type="ECO:0000313" key="5">
    <source>
        <dbReference type="Proteomes" id="UP000826234"/>
    </source>
</evidence>
<dbReference type="PANTHER" id="PTHR45935:SF15">
    <property type="entry name" value="SCAN BOX DOMAIN-CONTAINING PROTEIN"/>
    <property type="match status" value="1"/>
</dbReference>
<dbReference type="SMART" id="SM00431">
    <property type="entry name" value="SCAN"/>
    <property type="match status" value="1"/>
</dbReference>
<name>A0ABQ7TM22_PHRPL</name>
<reference evidence="4 5" key="1">
    <citation type="journal article" date="2022" name="Gigascience">
        <title>A chromosome-level genome assembly and annotation of the desert horned lizard, Phrynosoma platyrhinos, provides insight into chromosomal rearrangements among reptiles.</title>
        <authorList>
            <person name="Koochekian N."/>
            <person name="Ascanio A."/>
            <person name="Farleigh K."/>
            <person name="Card D.C."/>
            <person name="Schield D.R."/>
            <person name="Castoe T.A."/>
            <person name="Jezkova T."/>
        </authorList>
    </citation>
    <scope>NUCLEOTIDE SEQUENCE [LARGE SCALE GENOMIC DNA]</scope>
    <source>
        <tissue evidence="4">Liver</tissue>
    </source>
</reference>
<dbReference type="PROSITE" id="PS50804">
    <property type="entry name" value="SCAN_BOX"/>
    <property type="match status" value="1"/>
</dbReference>
<comment type="caution">
    <text evidence="4">The sequence shown here is derived from an EMBL/GenBank/DDBJ whole genome shotgun (WGS) entry which is preliminary data.</text>
</comment>